<sequence length="124" mass="14140">MTFGVLTCIKSDMYAAPAGPHASLLDVVKKQDHARKRRYMSHVMAIRNLETLENKVTDKNERLLKQFDQISEKSNDSGNQVVDFRKWTNLFTLGAIMDIALSHHLGCSGCSYRLRAYRRPEVAL</sequence>
<dbReference type="Gene3D" id="1.10.630.10">
    <property type="entry name" value="Cytochrome P450"/>
    <property type="match status" value="1"/>
</dbReference>
<proteinExistence type="predicted"/>
<dbReference type="AlphaFoldDB" id="W9JQ08"/>
<dbReference type="Proteomes" id="UP000030766">
    <property type="component" value="Unassembled WGS sequence"/>
</dbReference>
<dbReference type="HOGENOM" id="CLU_2145957_0_0_1"/>
<dbReference type="EMBL" id="JH717907">
    <property type="protein sequence ID" value="EWZ31428.1"/>
    <property type="molecule type" value="Genomic_DNA"/>
</dbReference>
<dbReference type="GO" id="GO:0020037">
    <property type="term" value="F:heme binding"/>
    <property type="evidence" value="ECO:0007669"/>
    <property type="project" value="InterPro"/>
</dbReference>
<accession>W9JQ08</accession>
<dbReference type="SUPFAM" id="SSF48264">
    <property type="entry name" value="Cytochrome P450"/>
    <property type="match status" value="1"/>
</dbReference>
<reference evidence="1" key="2">
    <citation type="submission" date="2012-06" db="EMBL/GenBank/DDBJ databases">
        <title>Annotation of the Genome Sequence of Fusarium oxysporum Fo47.</title>
        <authorList>
            <consortium name="The Broad Institute Genomics Platform"/>
            <person name="Ma L.-J."/>
            <person name="Corby-Kistler H."/>
            <person name="Broz K."/>
            <person name="Gale L.R."/>
            <person name="Jonkers W."/>
            <person name="O'Donnell K."/>
            <person name="Ploetz R."/>
            <person name="Steinberg C."/>
            <person name="Schwartz D.C."/>
            <person name="VanEtten H."/>
            <person name="Zhou S."/>
            <person name="Young S.K."/>
            <person name="Zeng Q."/>
            <person name="Gargeya S."/>
            <person name="Fitzgerald M."/>
            <person name="Abouelleil A."/>
            <person name="Alvarado L."/>
            <person name="Chapman S.B."/>
            <person name="Gainer-Dewar J."/>
            <person name="Goldberg J."/>
            <person name="Griggs A."/>
            <person name="Gujja S."/>
            <person name="Hansen M."/>
            <person name="Howarth C."/>
            <person name="Imamovic A."/>
            <person name="Ireland A."/>
            <person name="Larimer J."/>
            <person name="McCowan C."/>
            <person name="Murphy C."/>
            <person name="Pearson M."/>
            <person name="Poon T.W."/>
            <person name="Priest M."/>
            <person name="Roberts A."/>
            <person name="Saif S."/>
            <person name="Shea T."/>
            <person name="Sykes S."/>
            <person name="Wortman J."/>
            <person name="Nusbaum C."/>
            <person name="Birren B."/>
        </authorList>
    </citation>
    <scope>NUCLEOTIDE SEQUENCE</scope>
    <source>
        <strain evidence="1">Fo47</strain>
    </source>
</reference>
<dbReference type="InterPro" id="IPR036396">
    <property type="entry name" value="Cyt_P450_sf"/>
</dbReference>
<reference evidence="1" key="1">
    <citation type="submission" date="2011-06" db="EMBL/GenBank/DDBJ databases">
        <title>The Genome Sequence of Fusarium oxysporum Fo47.</title>
        <authorList>
            <consortium name="The Broad Institute Genome Sequencing Platform"/>
            <person name="Ma L.-J."/>
            <person name="Gale L.R."/>
            <person name="Schwartz D.C."/>
            <person name="Zhou S."/>
            <person name="Corby-Kistler H."/>
            <person name="Young S.K."/>
            <person name="Zeng Q."/>
            <person name="Gargeya S."/>
            <person name="Fitzgerald M."/>
            <person name="Haas B."/>
            <person name="Abouelleil A."/>
            <person name="Alvarado L."/>
            <person name="Arachchi H.M."/>
            <person name="Berlin A."/>
            <person name="Brown A."/>
            <person name="Chapman S.B."/>
            <person name="Chen Z."/>
            <person name="Dunbar C."/>
            <person name="Freedman E."/>
            <person name="Gearin G."/>
            <person name="Gellesch M."/>
            <person name="Goldberg J."/>
            <person name="Griggs A."/>
            <person name="Gujja S."/>
            <person name="Heiman D."/>
            <person name="Howarth C."/>
            <person name="Larson L."/>
            <person name="Lui A."/>
            <person name="MacDonald P.J.P."/>
            <person name="Mehta T."/>
            <person name="Montmayeur A."/>
            <person name="Murphy C."/>
            <person name="Neiman D."/>
            <person name="Pearson M."/>
            <person name="Priest M."/>
            <person name="Roberts A."/>
            <person name="Saif S."/>
            <person name="Shea T."/>
            <person name="Shenoy N."/>
            <person name="Sisk P."/>
            <person name="Stolte C."/>
            <person name="Sykes S."/>
            <person name="Wortman J."/>
            <person name="Nusbaum C."/>
            <person name="Birren B."/>
        </authorList>
    </citation>
    <scope>NUCLEOTIDE SEQUENCE [LARGE SCALE GENOMIC DNA]</scope>
    <source>
        <strain evidence="1">Fo47</strain>
    </source>
</reference>
<evidence type="ECO:0000313" key="1">
    <source>
        <dbReference type="EMBL" id="EWZ31428.1"/>
    </source>
</evidence>
<gene>
    <name evidence="1" type="ORF">FOZG_14573</name>
</gene>
<dbReference type="GO" id="GO:0016705">
    <property type="term" value="F:oxidoreductase activity, acting on paired donors, with incorporation or reduction of molecular oxygen"/>
    <property type="evidence" value="ECO:0007669"/>
    <property type="project" value="InterPro"/>
</dbReference>
<dbReference type="VEuPathDB" id="FungiDB:FOZG_14573"/>
<dbReference type="GO" id="GO:0005506">
    <property type="term" value="F:iron ion binding"/>
    <property type="evidence" value="ECO:0007669"/>
    <property type="project" value="InterPro"/>
</dbReference>
<name>W9JQ08_FUSOX</name>
<dbReference type="GO" id="GO:0004497">
    <property type="term" value="F:monooxygenase activity"/>
    <property type="evidence" value="ECO:0007669"/>
    <property type="project" value="InterPro"/>
</dbReference>
<protein>
    <submittedName>
        <fullName evidence="1">Uncharacterized protein</fullName>
    </submittedName>
</protein>
<organism evidence="1">
    <name type="scientific">Fusarium oxysporum Fo47</name>
    <dbReference type="NCBI Taxonomy" id="660027"/>
    <lineage>
        <taxon>Eukaryota</taxon>
        <taxon>Fungi</taxon>
        <taxon>Dikarya</taxon>
        <taxon>Ascomycota</taxon>
        <taxon>Pezizomycotina</taxon>
        <taxon>Sordariomycetes</taxon>
        <taxon>Hypocreomycetidae</taxon>
        <taxon>Hypocreales</taxon>
        <taxon>Nectriaceae</taxon>
        <taxon>Fusarium</taxon>
        <taxon>Fusarium oxysporum species complex</taxon>
    </lineage>
</organism>